<comment type="subcellular location">
    <subcellularLocation>
        <location evidence="1">Nucleus</location>
    </subcellularLocation>
</comment>
<organism evidence="9 10">
    <name type="scientific">Zingiber officinale</name>
    <name type="common">Ginger</name>
    <name type="synonym">Amomum zingiber</name>
    <dbReference type="NCBI Taxonomy" id="94328"/>
    <lineage>
        <taxon>Eukaryota</taxon>
        <taxon>Viridiplantae</taxon>
        <taxon>Streptophyta</taxon>
        <taxon>Embryophyta</taxon>
        <taxon>Tracheophyta</taxon>
        <taxon>Spermatophyta</taxon>
        <taxon>Magnoliopsida</taxon>
        <taxon>Liliopsida</taxon>
        <taxon>Zingiberales</taxon>
        <taxon>Zingiberaceae</taxon>
        <taxon>Zingiber</taxon>
    </lineage>
</organism>
<evidence type="ECO:0000313" key="10">
    <source>
        <dbReference type="Proteomes" id="UP000734854"/>
    </source>
</evidence>
<dbReference type="GO" id="GO:0009738">
    <property type="term" value="P:abscisic acid-activated signaling pathway"/>
    <property type="evidence" value="ECO:0007669"/>
    <property type="project" value="UniProtKB-KW"/>
</dbReference>
<evidence type="ECO:0000259" key="8">
    <source>
        <dbReference type="PROSITE" id="PS50217"/>
    </source>
</evidence>
<evidence type="ECO:0000256" key="6">
    <source>
        <dbReference type="ARBA" id="ARBA00023242"/>
    </source>
</evidence>
<dbReference type="GO" id="GO:0003677">
    <property type="term" value="F:DNA binding"/>
    <property type="evidence" value="ECO:0007669"/>
    <property type="project" value="UniProtKB-KW"/>
</dbReference>
<comment type="caution">
    <text evidence="9">The sequence shown here is derived from an EMBL/GenBank/DDBJ whole genome shotgun (WGS) entry which is preliminary data.</text>
</comment>
<keyword evidence="6" id="KW-0539">Nucleus</keyword>
<dbReference type="InterPro" id="IPR004827">
    <property type="entry name" value="bZIP"/>
</dbReference>
<keyword evidence="5" id="KW-0804">Transcription</keyword>
<dbReference type="CDD" id="cd14707">
    <property type="entry name" value="bZIP_plant_BZIP46"/>
    <property type="match status" value="1"/>
</dbReference>
<dbReference type="FunFam" id="1.20.5.170:FF:000036">
    <property type="entry name" value="ABSCISIC ACID-INSENSITIVE 5-like protein 2"/>
    <property type="match status" value="1"/>
</dbReference>
<keyword evidence="2" id="KW-0938">Abscisic acid signaling pathway</keyword>
<evidence type="ECO:0000256" key="2">
    <source>
        <dbReference type="ARBA" id="ARBA00022682"/>
    </source>
</evidence>
<dbReference type="PANTHER" id="PTHR22952:SF392">
    <property type="entry name" value="BZIP TRANSCRIPTION FACTOR 12"/>
    <property type="match status" value="1"/>
</dbReference>
<feature type="domain" description="BZIP" evidence="8">
    <location>
        <begin position="200"/>
        <end position="248"/>
    </location>
</feature>
<dbReference type="InterPro" id="IPR043452">
    <property type="entry name" value="BZIP46-like"/>
</dbReference>
<protein>
    <recommendedName>
        <fullName evidence="8">BZIP domain-containing protein</fullName>
    </recommendedName>
</protein>
<dbReference type="Pfam" id="PF00170">
    <property type="entry name" value="bZIP_1"/>
    <property type="match status" value="1"/>
</dbReference>
<feature type="compositionally biased region" description="Basic and acidic residues" evidence="7">
    <location>
        <begin position="89"/>
        <end position="101"/>
    </location>
</feature>
<dbReference type="PROSITE" id="PS50217">
    <property type="entry name" value="BZIP"/>
    <property type="match status" value="1"/>
</dbReference>
<dbReference type="Gene3D" id="1.20.5.170">
    <property type="match status" value="1"/>
</dbReference>
<keyword evidence="4" id="KW-0238">DNA-binding</keyword>
<dbReference type="GO" id="GO:0005634">
    <property type="term" value="C:nucleus"/>
    <property type="evidence" value="ECO:0007669"/>
    <property type="project" value="UniProtKB-SubCell"/>
</dbReference>
<dbReference type="GO" id="GO:0003700">
    <property type="term" value="F:DNA-binding transcription factor activity"/>
    <property type="evidence" value="ECO:0007669"/>
    <property type="project" value="InterPro"/>
</dbReference>
<evidence type="ECO:0000256" key="1">
    <source>
        <dbReference type="ARBA" id="ARBA00004123"/>
    </source>
</evidence>
<proteinExistence type="predicted"/>
<accession>A0A8J5KBW0</accession>
<keyword evidence="3" id="KW-0805">Transcription regulation</keyword>
<evidence type="ECO:0000256" key="3">
    <source>
        <dbReference type="ARBA" id="ARBA00023015"/>
    </source>
</evidence>
<gene>
    <name evidence="9" type="ORF">ZIOFF_060082</name>
</gene>
<dbReference type="EMBL" id="JACMSC010000016">
    <property type="protein sequence ID" value="KAG6483435.1"/>
    <property type="molecule type" value="Genomic_DNA"/>
</dbReference>
<dbReference type="PANTHER" id="PTHR22952">
    <property type="entry name" value="CAMP-RESPONSE ELEMENT BINDING PROTEIN-RELATED"/>
    <property type="match status" value="1"/>
</dbReference>
<feature type="region of interest" description="Disordered" evidence="7">
    <location>
        <begin position="22"/>
        <end position="45"/>
    </location>
</feature>
<name>A0A8J5KBW0_ZINOF</name>
<reference evidence="9 10" key="1">
    <citation type="submission" date="2020-08" db="EMBL/GenBank/DDBJ databases">
        <title>Plant Genome Project.</title>
        <authorList>
            <person name="Zhang R.-G."/>
        </authorList>
    </citation>
    <scope>NUCLEOTIDE SEQUENCE [LARGE SCALE GENOMIC DNA]</scope>
    <source>
        <tissue evidence="9">Rhizome</tissue>
    </source>
</reference>
<sequence length="302" mass="33813">MSHLLVYSLPFTCAVDRGRDLNRVRDHTPESGRPTSGAEETLAHDASGDAVLLDLEVGSMSMDDFFLSFHGRPPPVPSLSRGDPPRLPLTKEKNANEEWKEVPSGGGLGYEGAAACGEVTLEDFLARNGAMTAADVVAPLEEQEKAGVSVDPAISDRLRRQEQHALLDTAVLGFRNGVVGGGRRRARKRSALDNLADKADIRRQKRMIKNRESAARSRERKQAYTVELESLVSRLEEENAILLSEQEEQYEMRIHQVDILLFFCVLSQCYFAFPLDLMENIIPITEKRKPPHILRKIHSMLW</sequence>
<dbReference type="SMART" id="SM00338">
    <property type="entry name" value="BRLZ"/>
    <property type="match status" value="1"/>
</dbReference>
<dbReference type="GO" id="GO:0045893">
    <property type="term" value="P:positive regulation of DNA-templated transcription"/>
    <property type="evidence" value="ECO:0007669"/>
    <property type="project" value="InterPro"/>
</dbReference>
<dbReference type="AlphaFoldDB" id="A0A8J5KBW0"/>
<dbReference type="InterPro" id="IPR046347">
    <property type="entry name" value="bZIP_sf"/>
</dbReference>
<evidence type="ECO:0000313" key="9">
    <source>
        <dbReference type="EMBL" id="KAG6483435.1"/>
    </source>
</evidence>
<evidence type="ECO:0000256" key="7">
    <source>
        <dbReference type="SAM" id="MobiDB-lite"/>
    </source>
</evidence>
<feature type="region of interest" description="Disordered" evidence="7">
    <location>
        <begin position="75"/>
        <end position="103"/>
    </location>
</feature>
<dbReference type="SUPFAM" id="SSF57959">
    <property type="entry name" value="Leucine zipper domain"/>
    <property type="match status" value="1"/>
</dbReference>
<evidence type="ECO:0000256" key="4">
    <source>
        <dbReference type="ARBA" id="ARBA00023125"/>
    </source>
</evidence>
<dbReference type="Proteomes" id="UP000734854">
    <property type="component" value="Unassembled WGS sequence"/>
</dbReference>
<keyword evidence="10" id="KW-1185">Reference proteome</keyword>
<dbReference type="PROSITE" id="PS00036">
    <property type="entry name" value="BZIP_BASIC"/>
    <property type="match status" value="1"/>
</dbReference>
<evidence type="ECO:0000256" key="5">
    <source>
        <dbReference type="ARBA" id="ARBA00023163"/>
    </source>
</evidence>